<dbReference type="EMBL" id="JAPFIT010000013">
    <property type="protein sequence ID" value="MDC5740393.1"/>
    <property type="molecule type" value="Genomic_DNA"/>
</dbReference>
<name>A0ABT5GSZ7_9VIBR</name>
<feature type="transmembrane region" description="Helical" evidence="1">
    <location>
        <begin position="31"/>
        <end position="54"/>
    </location>
</feature>
<evidence type="ECO:0000313" key="2">
    <source>
        <dbReference type="EMBL" id="MDC5740393.1"/>
    </source>
</evidence>
<dbReference type="Proteomes" id="UP001150001">
    <property type="component" value="Unassembled WGS sequence"/>
</dbReference>
<organism evidence="2 3">
    <name type="scientific">Vibrio europaeus</name>
    <dbReference type="NCBI Taxonomy" id="300876"/>
    <lineage>
        <taxon>Bacteria</taxon>
        <taxon>Pseudomonadati</taxon>
        <taxon>Pseudomonadota</taxon>
        <taxon>Gammaproteobacteria</taxon>
        <taxon>Vibrionales</taxon>
        <taxon>Vibrionaceae</taxon>
        <taxon>Vibrio</taxon>
        <taxon>Vibrio oreintalis group</taxon>
    </lineage>
</organism>
<dbReference type="Pfam" id="PF11012">
    <property type="entry name" value="DUF2850"/>
    <property type="match status" value="1"/>
</dbReference>
<reference evidence="2" key="1">
    <citation type="submission" date="2022-11" db="EMBL/GenBank/DDBJ databases">
        <title>Role of the vibriolysin VemA secreted by the emergent pathogen Vibrio europaeus in the colonization of Manila clam mucus.</title>
        <authorList>
            <person name="Martinez C."/>
            <person name="Rodriguez S."/>
            <person name="Vences A."/>
            <person name="Barja J.L."/>
            <person name="Toranzo A.E."/>
            <person name="Dubert J."/>
        </authorList>
    </citation>
    <scope>NUCLEOTIDE SEQUENCE</scope>
    <source>
        <strain evidence="2">3454</strain>
    </source>
</reference>
<accession>A0ABT5GSZ7</accession>
<gene>
    <name evidence="2" type="ORF">OPW20_09960</name>
</gene>
<protein>
    <submittedName>
        <fullName evidence="2">DUF2850 domain-containing protein</fullName>
    </submittedName>
</protein>
<evidence type="ECO:0000313" key="3">
    <source>
        <dbReference type="Proteomes" id="UP001150001"/>
    </source>
</evidence>
<dbReference type="GeneID" id="78074169"/>
<keyword evidence="3" id="KW-1185">Reference proteome</keyword>
<evidence type="ECO:0000256" key="1">
    <source>
        <dbReference type="SAM" id="Phobius"/>
    </source>
</evidence>
<comment type="caution">
    <text evidence="2">The sequence shown here is derived from an EMBL/GenBank/DDBJ whole genome shotgun (WGS) entry which is preliminary data.</text>
</comment>
<dbReference type="RefSeq" id="WP_216602681.1">
    <property type="nucleotide sequence ID" value="NZ_CP064858.1"/>
</dbReference>
<keyword evidence="1" id="KW-0812">Transmembrane</keyword>
<keyword evidence="1" id="KW-1133">Transmembrane helix</keyword>
<proteinExistence type="predicted"/>
<keyword evidence="1" id="KW-0472">Membrane</keyword>
<dbReference type="InterPro" id="IPR021271">
    <property type="entry name" value="DUF2850"/>
</dbReference>
<sequence>MKLLSQTDPSSTLVKNKVNGVSGKKKLLERAIVLGAIIAAVAAVMMASSLYQLYLEKTYPKSNVYGTWVEQNVASYAAEEFVVSSAGISINGGIVDTQYTWDGAHLEYRLGEKVRKFKALNKEFTELQLVSEPNYQPVYRLSEKVKNNIH</sequence>